<keyword evidence="1" id="KW-1133">Transmembrane helix</keyword>
<evidence type="ECO:0000313" key="3">
    <source>
        <dbReference type="Proteomes" id="UP000326557"/>
    </source>
</evidence>
<keyword evidence="1" id="KW-0472">Membrane</keyword>
<keyword evidence="1" id="KW-0812">Transmembrane</keyword>
<feature type="transmembrane region" description="Helical" evidence="1">
    <location>
        <begin position="77"/>
        <end position="96"/>
    </location>
</feature>
<feature type="transmembrane region" description="Helical" evidence="1">
    <location>
        <begin position="43"/>
        <end position="65"/>
    </location>
</feature>
<feature type="transmembrane region" description="Helical" evidence="1">
    <location>
        <begin position="12"/>
        <end position="31"/>
    </location>
</feature>
<evidence type="ECO:0008006" key="4">
    <source>
        <dbReference type="Google" id="ProtNLM"/>
    </source>
</evidence>
<dbReference type="AlphaFoldDB" id="A0A5E7BMP7"/>
<name>A0A5E7BMP7_PSEFL</name>
<accession>A0A5E7BMP7</accession>
<feature type="transmembrane region" description="Helical" evidence="1">
    <location>
        <begin position="360"/>
        <end position="385"/>
    </location>
</feature>
<protein>
    <recommendedName>
        <fullName evidence="4">MFS transporter</fullName>
    </recommendedName>
</protein>
<sequence>MKSAQTLIARSDALYGGVAMGATIIELALIASNPNLGQFSLEFSLVTQLIISLVVEFYLGHYFVCRLGIANTTIYGFIFKLACAIFLTLGFCAALLEYWYTGWSLILIAFVCDSAGTGCLKTSFRPAYNALHIKMTGKTADYVKAFSHLLYIRIGTPFTLLLTASLIINYTSYLYATISIMSTLLLLRSAQIYISNTDLRPTIIRKITLIHSSRHAYLKHFAIAAKFPVQITGYVAGNVFESLILMYAIGLLYRHSDLLGLAQQFSWLGSSAIAYMVFLASTVLGRLVISNFTISKSSATLATSCLIATIITSLMLALTNQDITFFLSLAFFCLLGVVIGTIFTRLTSNEVLHNANDSDAVSFFLVSELATTSTIILIITASSLIFKPERIIEGLSYGLVALMIAYCLATIIIRATTKTSK</sequence>
<dbReference type="RefSeq" id="WP_150637975.1">
    <property type="nucleotide sequence ID" value="NZ_CABVHP010000005.1"/>
</dbReference>
<dbReference type="OrthoDB" id="7024728at2"/>
<dbReference type="Proteomes" id="UP000326557">
    <property type="component" value="Unassembled WGS sequence"/>
</dbReference>
<evidence type="ECO:0000256" key="1">
    <source>
        <dbReference type="SAM" id="Phobius"/>
    </source>
</evidence>
<feature type="transmembrane region" description="Helical" evidence="1">
    <location>
        <begin position="102"/>
        <end position="124"/>
    </location>
</feature>
<reference evidence="2 3" key="1">
    <citation type="submission" date="2019-09" db="EMBL/GenBank/DDBJ databases">
        <authorList>
            <person name="Chandra G."/>
            <person name="Truman W A."/>
        </authorList>
    </citation>
    <scope>NUCLEOTIDE SEQUENCE [LARGE SCALE GENOMIC DNA]</scope>
    <source>
        <strain evidence="2">PS704</strain>
    </source>
</reference>
<organism evidence="2 3">
    <name type="scientific">Pseudomonas fluorescens</name>
    <dbReference type="NCBI Taxonomy" id="294"/>
    <lineage>
        <taxon>Bacteria</taxon>
        <taxon>Pseudomonadati</taxon>
        <taxon>Pseudomonadota</taxon>
        <taxon>Gammaproteobacteria</taxon>
        <taxon>Pseudomonadales</taxon>
        <taxon>Pseudomonadaceae</taxon>
        <taxon>Pseudomonas</taxon>
    </lineage>
</organism>
<gene>
    <name evidence="2" type="ORF">PS704_02022</name>
</gene>
<evidence type="ECO:0000313" key="2">
    <source>
        <dbReference type="EMBL" id="VVN92905.1"/>
    </source>
</evidence>
<feature type="transmembrane region" description="Helical" evidence="1">
    <location>
        <begin position="265"/>
        <end position="289"/>
    </location>
</feature>
<feature type="transmembrane region" description="Helical" evidence="1">
    <location>
        <begin position="145"/>
        <end position="168"/>
    </location>
</feature>
<proteinExistence type="predicted"/>
<dbReference type="EMBL" id="CABVHP010000005">
    <property type="protein sequence ID" value="VVN92905.1"/>
    <property type="molecule type" value="Genomic_DNA"/>
</dbReference>
<feature type="transmembrane region" description="Helical" evidence="1">
    <location>
        <begin position="174"/>
        <end position="194"/>
    </location>
</feature>
<feature type="transmembrane region" description="Helical" evidence="1">
    <location>
        <begin position="231"/>
        <end position="253"/>
    </location>
</feature>
<feature type="transmembrane region" description="Helical" evidence="1">
    <location>
        <begin position="325"/>
        <end position="348"/>
    </location>
</feature>
<feature type="transmembrane region" description="Helical" evidence="1">
    <location>
        <begin position="397"/>
        <end position="416"/>
    </location>
</feature>
<feature type="transmembrane region" description="Helical" evidence="1">
    <location>
        <begin position="301"/>
        <end position="319"/>
    </location>
</feature>